<dbReference type="EMBL" id="RKMK01000028">
    <property type="protein sequence ID" value="RXG90808.1"/>
    <property type="molecule type" value="Genomic_DNA"/>
</dbReference>
<feature type="region of interest" description="Disordered" evidence="1">
    <location>
        <begin position="36"/>
        <end position="112"/>
    </location>
</feature>
<sequence length="289" mass="30846">MTYTTSLGSWVYTLQPDGSITANGGIARAVRIGRAPAAPAKPAETGSKDATLVGNQNGKPVRPTKDCSGVSGKIDGVELKPMKCDDAPPKAAATAPAPTAQPAKPAQVTSGTVAGSKRALDAIADISPEFKKALENASLSLEHAKIDPSRIKESVVKEPVVKDAEKSPTRLEAKSSSDNRPSQAADDPQDPPREITDLDPEDYAKKCRDESFESGLNSLKQDIAAATKNVTYERDPKNTKTARGLKFYLEKYKLVKKVLKRCAVEVLNKQVIDPIERSGILADIADDPQ</sequence>
<feature type="compositionally biased region" description="Basic and acidic residues" evidence="1">
    <location>
        <begin position="147"/>
        <end position="177"/>
    </location>
</feature>
<organism evidence="2 3">
    <name type="scientific">Bradyrhizobium zhanjiangense</name>
    <dbReference type="NCBI Taxonomy" id="1325107"/>
    <lineage>
        <taxon>Bacteria</taxon>
        <taxon>Pseudomonadati</taxon>
        <taxon>Pseudomonadota</taxon>
        <taxon>Alphaproteobacteria</taxon>
        <taxon>Hyphomicrobiales</taxon>
        <taxon>Nitrobacteraceae</taxon>
        <taxon>Bradyrhizobium</taxon>
    </lineage>
</organism>
<evidence type="ECO:0000256" key="1">
    <source>
        <dbReference type="SAM" id="MobiDB-lite"/>
    </source>
</evidence>
<protein>
    <submittedName>
        <fullName evidence="2">Uncharacterized protein</fullName>
    </submittedName>
</protein>
<dbReference type="AlphaFoldDB" id="A0A4Q0QGN4"/>
<comment type="caution">
    <text evidence="2">The sequence shown here is derived from an EMBL/GenBank/DDBJ whole genome shotgun (WGS) entry which is preliminary data.</text>
</comment>
<feature type="compositionally biased region" description="Basic and acidic residues" evidence="1">
    <location>
        <begin position="190"/>
        <end position="210"/>
    </location>
</feature>
<gene>
    <name evidence="2" type="ORF">EAS61_25525</name>
</gene>
<feature type="compositionally biased region" description="Basic and acidic residues" evidence="1">
    <location>
        <begin position="75"/>
        <end position="88"/>
    </location>
</feature>
<dbReference type="Proteomes" id="UP000290174">
    <property type="component" value="Unassembled WGS sequence"/>
</dbReference>
<dbReference type="RefSeq" id="WP_128956430.1">
    <property type="nucleotide sequence ID" value="NZ_RKMK01000028.1"/>
</dbReference>
<accession>A0A4Q0QGN4</accession>
<proteinExistence type="predicted"/>
<evidence type="ECO:0000313" key="3">
    <source>
        <dbReference type="Proteomes" id="UP000290174"/>
    </source>
</evidence>
<feature type="region of interest" description="Disordered" evidence="1">
    <location>
        <begin position="147"/>
        <end position="210"/>
    </location>
</feature>
<feature type="compositionally biased region" description="Low complexity" evidence="1">
    <location>
        <begin position="89"/>
        <end position="107"/>
    </location>
</feature>
<evidence type="ECO:0000313" key="2">
    <source>
        <dbReference type="EMBL" id="RXG90808.1"/>
    </source>
</evidence>
<name>A0A4Q0QGN4_9BRAD</name>
<reference evidence="2 3" key="1">
    <citation type="submission" date="2018-11" db="EMBL/GenBank/DDBJ databases">
        <title>Bradyrhizobium sp. nov., isolated from effective nodules of peanut in China.</title>
        <authorList>
            <person name="Li Y."/>
        </authorList>
    </citation>
    <scope>NUCLEOTIDE SEQUENCE [LARGE SCALE GENOMIC DNA]</scope>
    <source>
        <strain evidence="2 3">CCBAU 51770</strain>
    </source>
</reference>